<reference evidence="6" key="2">
    <citation type="submission" date="2008-12" db="EMBL/GenBank/DDBJ databases">
        <title>Annotation of Streptomyces roseosporus strain NRRL 15998.</title>
        <authorList>
            <consortium name="The Broad Institute Genome Sequencing Platform"/>
            <consortium name="Broad Institute Microbial Sequencing Center"/>
            <person name="Fischbach M."/>
            <person name="Ward D."/>
            <person name="Young S."/>
            <person name="Kodira C.D."/>
            <person name="Zeng Q."/>
            <person name="Koehrsen M."/>
            <person name="Godfrey P."/>
            <person name="Alvarado L."/>
            <person name="Berlin A.M."/>
            <person name="Borenstein D."/>
            <person name="Chen Z."/>
            <person name="Engels R."/>
            <person name="Freedman E."/>
            <person name="Gellesch M."/>
            <person name="Goldberg J."/>
            <person name="Griggs A."/>
            <person name="Gujja S."/>
            <person name="Heiman D.I."/>
            <person name="Hepburn T.A."/>
            <person name="Howarth C."/>
            <person name="Jen D."/>
            <person name="Larson L."/>
            <person name="Lewis B."/>
            <person name="Mehta T."/>
            <person name="Park D."/>
            <person name="Pearson M."/>
            <person name="Roberts A."/>
            <person name="Saif S."/>
            <person name="Shea T.D."/>
            <person name="Shenoy N."/>
            <person name="Sisk P."/>
            <person name="Stolte C."/>
            <person name="Sykes S.N."/>
            <person name="Walk T."/>
            <person name="White J."/>
            <person name="Yandava C."/>
            <person name="Straight P."/>
            <person name="Clardy J."/>
            <person name="Hung D."/>
            <person name="Kolter R."/>
            <person name="Mekalanos J."/>
            <person name="Walker S."/>
            <person name="Walsh C.T."/>
            <person name="Wieland B.L.C."/>
            <person name="Ilzarbe M."/>
            <person name="Galagan J."/>
            <person name="Nusbaum C."/>
            <person name="Birren B."/>
        </authorList>
    </citation>
    <scope>NUCLEOTIDE SEQUENCE [LARGE SCALE GENOMIC DNA]</scope>
    <source>
        <strain evidence="6">NRRL 15998</strain>
    </source>
</reference>
<dbReference type="AlphaFoldDB" id="D6ALI9"/>
<protein>
    <recommendedName>
        <fullName evidence="4">HTH deoR-type domain-containing protein</fullName>
    </recommendedName>
</protein>
<sequence>MTPMTKRSAEERRRLIADHVVEQGTATGAALAQLTGVSLMTVHRDLDDLARQGVLRRFRGGASALPSTVFESSLDYRLGVNTAEKKAVARAAAALVEPGMSVMLDDSTTVLVMAGLLVDLAPLTVVTNARRVLDVFAGCEGIRLIALGGEYSRTHDSFLGMPCVEAVEALSVDLVAVSTSALDARTAYHQEQDVVLVKRAMLTSAATKVMLMDHTKLARTALHRVGPVGDLDHLVVDDGADAELLGKLRERTRVTVATVAS</sequence>
<dbReference type="SMART" id="SM00420">
    <property type="entry name" value="HTH_DEOR"/>
    <property type="match status" value="1"/>
</dbReference>
<dbReference type="SUPFAM" id="SSF100950">
    <property type="entry name" value="NagB/RpiA/CoA transferase-like"/>
    <property type="match status" value="1"/>
</dbReference>
<dbReference type="Pfam" id="PF08220">
    <property type="entry name" value="HTH_DeoR"/>
    <property type="match status" value="1"/>
</dbReference>
<dbReference type="EMBL" id="DS999644">
    <property type="protein sequence ID" value="EFE79502.2"/>
    <property type="molecule type" value="Genomic_DNA"/>
</dbReference>
<dbReference type="PROSITE" id="PS00894">
    <property type="entry name" value="HTH_DEOR_1"/>
    <property type="match status" value="1"/>
</dbReference>
<accession>D6ALI9</accession>
<feature type="domain" description="HTH deoR-type" evidence="4">
    <location>
        <begin position="9"/>
        <end position="64"/>
    </location>
</feature>
<dbReference type="InterPro" id="IPR001034">
    <property type="entry name" value="DeoR_HTH"/>
</dbReference>
<organism evidence="5 6">
    <name type="scientific">Streptomyces filamentosus NRRL 15998</name>
    <dbReference type="NCBI Taxonomy" id="457431"/>
    <lineage>
        <taxon>Bacteria</taxon>
        <taxon>Bacillati</taxon>
        <taxon>Actinomycetota</taxon>
        <taxon>Actinomycetes</taxon>
        <taxon>Kitasatosporales</taxon>
        <taxon>Streptomycetaceae</taxon>
        <taxon>Streptomyces</taxon>
    </lineage>
</organism>
<dbReference type="GO" id="GO:0003700">
    <property type="term" value="F:DNA-binding transcription factor activity"/>
    <property type="evidence" value="ECO:0007669"/>
    <property type="project" value="InterPro"/>
</dbReference>
<dbReference type="InterPro" id="IPR050313">
    <property type="entry name" value="Carb_Metab_HTH_regulators"/>
</dbReference>
<dbReference type="InterPro" id="IPR014036">
    <property type="entry name" value="DeoR-like_C"/>
</dbReference>
<keyword evidence="3" id="KW-0804">Transcription</keyword>
<dbReference type="InterPro" id="IPR036388">
    <property type="entry name" value="WH-like_DNA-bd_sf"/>
</dbReference>
<dbReference type="Pfam" id="PF00455">
    <property type="entry name" value="DeoRC"/>
    <property type="match status" value="1"/>
</dbReference>
<keyword evidence="2" id="KW-0238">DNA-binding</keyword>
<dbReference type="PROSITE" id="PS51000">
    <property type="entry name" value="HTH_DEOR_2"/>
    <property type="match status" value="1"/>
</dbReference>
<dbReference type="Gene3D" id="1.10.10.10">
    <property type="entry name" value="Winged helix-like DNA-binding domain superfamily/Winged helix DNA-binding domain"/>
    <property type="match status" value="1"/>
</dbReference>
<dbReference type="PRINTS" id="PR00037">
    <property type="entry name" value="HTHLACR"/>
</dbReference>
<reference evidence="6" key="1">
    <citation type="submission" date="2008-10" db="EMBL/GenBank/DDBJ databases">
        <authorList>
            <person name="Molnar K."/>
        </authorList>
    </citation>
    <scope>NUCLEOTIDE SEQUENCE [LARGE SCALE GENOMIC DNA]</scope>
    <source>
        <strain evidence="6">NRRL 15998</strain>
    </source>
</reference>
<dbReference type="SUPFAM" id="SSF46785">
    <property type="entry name" value="Winged helix' DNA-binding domain"/>
    <property type="match status" value="1"/>
</dbReference>
<dbReference type="PANTHER" id="PTHR30363:SF44">
    <property type="entry name" value="AGA OPERON TRANSCRIPTIONAL REPRESSOR-RELATED"/>
    <property type="match status" value="1"/>
</dbReference>
<evidence type="ECO:0000256" key="1">
    <source>
        <dbReference type="ARBA" id="ARBA00023015"/>
    </source>
</evidence>
<dbReference type="InterPro" id="IPR018356">
    <property type="entry name" value="Tscrpt_reg_HTH_DeoR_CS"/>
</dbReference>
<gene>
    <name evidence="5" type="ORF">SSGG_06869</name>
</gene>
<evidence type="ECO:0000259" key="4">
    <source>
        <dbReference type="PROSITE" id="PS51000"/>
    </source>
</evidence>
<dbReference type="Proteomes" id="UP000003986">
    <property type="component" value="Unassembled WGS sequence"/>
</dbReference>
<dbReference type="SMART" id="SM01134">
    <property type="entry name" value="DeoRC"/>
    <property type="match status" value="1"/>
</dbReference>
<dbReference type="InterPro" id="IPR037171">
    <property type="entry name" value="NagB/RpiA_transferase-like"/>
</dbReference>
<dbReference type="PANTHER" id="PTHR30363">
    <property type="entry name" value="HTH-TYPE TRANSCRIPTIONAL REGULATOR SRLR-RELATED"/>
    <property type="match status" value="1"/>
</dbReference>
<keyword evidence="1" id="KW-0805">Transcription regulation</keyword>
<proteinExistence type="predicted"/>
<evidence type="ECO:0000256" key="2">
    <source>
        <dbReference type="ARBA" id="ARBA00023125"/>
    </source>
</evidence>
<evidence type="ECO:0000313" key="6">
    <source>
        <dbReference type="Proteomes" id="UP000003986"/>
    </source>
</evidence>
<name>D6ALI9_STRFL</name>
<dbReference type="InterPro" id="IPR036390">
    <property type="entry name" value="WH_DNA-bd_sf"/>
</dbReference>
<evidence type="ECO:0000313" key="5">
    <source>
        <dbReference type="EMBL" id="EFE79502.2"/>
    </source>
</evidence>
<dbReference type="GO" id="GO:0003677">
    <property type="term" value="F:DNA binding"/>
    <property type="evidence" value="ECO:0007669"/>
    <property type="project" value="UniProtKB-KW"/>
</dbReference>
<evidence type="ECO:0000256" key="3">
    <source>
        <dbReference type="ARBA" id="ARBA00023163"/>
    </source>
</evidence>